<accession>A0A9W7CEB9</accession>
<comment type="caution">
    <text evidence="2">The sequence shown here is derived from an EMBL/GenBank/DDBJ whole genome shotgun (WGS) entry which is preliminary data.</text>
</comment>
<evidence type="ECO:0000256" key="1">
    <source>
        <dbReference type="SAM" id="MobiDB-lite"/>
    </source>
</evidence>
<feature type="compositionally biased region" description="Low complexity" evidence="1">
    <location>
        <begin position="221"/>
        <end position="231"/>
    </location>
</feature>
<dbReference type="InterPro" id="IPR051291">
    <property type="entry name" value="CIMAP"/>
</dbReference>
<proteinExistence type="predicted"/>
<dbReference type="EMBL" id="BRXZ01000260">
    <property type="protein sequence ID" value="GMI08345.1"/>
    <property type="molecule type" value="Genomic_DNA"/>
</dbReference>
<feature type="compositionally biased region" description="Basic and acidic residues" evidence="1">
    <location>
        <begin position="461"/>
        <end position="471"/>
    </location>
</feature>
<feature type="region of interest" description="Disordered" evidence="1">
    <location>
        <begin position="394"/>
        <end position="451"/>
    </location>
</feature>
<feature type="compositionally biased region" description="Polar residues" evidence="1">
    <location>
        <begin position="296"/>
        <end position="308"/>
    </location>
</feature>
<evidence type="ECO:0000313" key="2">
    <source>
        <dbReference type="EMBL" id="GMI08345.1"/>
    </source>
</evidence>
<feature type="compositionally biased region" description="Basic and acidic residues" evidence="1">
    <location>
        <begin position="258"/>
        <end position="268"/>
    </location>
</feature>
<feature type="compositionally biased region" description="Polar residues" evidence="1">
    <location>
        <begin position="271"/>
        <end position="285"/>
    </location>
</feature>
<dbReference type="PANTHER" id="PTHR21580">
    <property type="entry name" value="SHIPPO-1-RELATED"/>
    <property type="match status" value="1"/>
</dbReference>
<gene>
    <name evidence="2" type="ORF">TrRE_jg7711</name>
</gene>
<feature type="region of interest" description="Disordered" evidence="1">
    <location>
        <begin position="214"/>
        <end position="361"/>
    </location>
</feature>
<dbReference type="AlphaFoldDB" id="A0A9W7CEB9"/>
<feature type="compositionally biased region" description="Basic and acidic residues" evidence="1">
    <location>
        <begin position="322"/>
        <end position="333"/>
    </location>
</feature>
<feature type="compositionally biased region" description="Polar residues" evidence="1">
    <location>
        <begin position="401"/>
        <end position="426"/>
    </location>
</feature>
<reference evidence="2" key="1">
    <citation type="submission" date="2022-07" db="EMBL/GenBank/DDBJ databases">
        <title>Genome analysis of Parmales, a sister group of diatoms, reveals the evolutionary specialization of diatoms from phago-mixotrophs to photoautotrophs.</title>
        <authorList>
            <person name="Ban H."/>
            <person name="Sato S."/>
            <person name="Yoshikawa S."/>
            <person name="Kazumasa Y."/>
            <person name="Nakamura Y."/>
            <person name="Ichinomiya M."/>
            <person name="Saitoh K."/>
            <person name="Sato N."/>
            <person name="Blanc-Mathieu R."/>
            <person name="Endo H."/>
            <person name="Kuwata A."/>
            <person name="Ogata H."/>
        </authorList>
    </citation>
    <scope>NUCLEOTIDE SEQUENCE</scope>
</reference>
<protein>
    <submittedName>
        <fullName evidence="2">Uncharacterized protein</fullName>
    </submittedName>
</protein>
<feature type="region of interest" description="Disordered" evidence="1">
    <location>
        <begin position="457"/>
        <end position="476"/>
    </location>
</feature>
<name>A0A9W7CEB9_9STRA</name>
<keyword evidence="3" id="KW-1185">Reference proteome</keyword>
<sequence>MPAPISFGARTGRDNNFVGVMKEEKESAIGPGEYRITGGIRAPKPSYAPFGTTEKRKFSGATPGKFQTPSPLDYDPMPKDKVVPIRGPFKGTAPRIPEPNKRDQTPGPGEYKIPTTIKPAKPSLQKTYFDPDPDWSRIATAPSIPANNQCYGYEESNDGNLIMQRPVNAGFKGSHGDSVGPMDYKPKLTQTHKTTNVINFGKGTSRPDIASKIAGMNKDTSSPFGSPGPGSYNLEGKTNTSAAKQPVGRKRNAVFESKVVRLKEKRASELQGPSPTSYNIPSTLKIQERPDHVQCFGTSSDRFATNRRSLGPAPGSYGKPISDFERRAMEARKVKMRQPAHKEAVPFGTSGGRFTKPPNAEFAAAPGSYEFQDTLANQLKKKLVSRNGAFGSTAKRFPKFETQQASKTTNQAGQEGERTSSFADTSQRFKKTRDDFAPPPGTYDVRPRWKSNGVMPLYSGPKERIPKEKSTSGDIGPAQYNLASTFGRKQVQNRKDILVSTSSRFNKSYANDTPGAGSYYPEYSMGNLIRPTFNIAIAEGSRQFA</sequence>
<evidence type="ECO:0000313" key="3">
    <source>
        <dbReference type="Proteomes" id="UP001165082"/>
    </source>
</evidence>
<dbReference type="OrthoDB" id="406368at2759"/>
<feature type="region of interest" description="Disordered" evidence="1">
    <location>
        <begin position="32"/>
        <end position="134"/>
    </location>
</feature>
<organism evidence="2 3">
    <name type="scientific">Triparma retinervis</name>
    <dbReference type="NCBI Taxonomy" id="2557542"/>
    <lineage>
        <taxon>Eukaryota</taxon>
        <taxon>Sar</taxon>
        <taxon>Stramenopiles</taxon>
        <taxon>Ochrophyta</taxon>
        <taxon>Bolidophyceae</taxon>
        <taxon>Parmales</taxon>
        <taxon>Triparmaceae</taxon>
        <taxon>Triparma</taxon>
    </lineage>
</organism>
<dbReference type="Proteomes" id="UP001165082">
    <property type="component" value="Unassembled WGS sequence"/>
</dbReference>